<dbReference type="STRING" id="1122930.SAMN02745168_0725"/>
<dbReference type="PANTHER" id="PTHR21496:SF0">
    <property type="entry name" value="RIESKE DOMAIN-CONTAINING PROTEIN"/>
    <property type="match status" value="1"/>
</dbReference>
<reference evidence="8 9" key="1">
    <citation type="submission" date="2017-04" db="EMBL/GenBank/DDBJ databases">
        <authorList>
            <person name="Afonso C.L."/>
            <person name="Miller P.J."/>
            <person name="Scott M.A."/>
            <person name="Spackman E."/>
            <person name="Goraichik I."/>
            <person name="Dimitrov K.M."/>
            <person name="Suarez D.L."/>
            <person name="Swayne D.E."/>
        </authorList>
    </citation>
    <scope>NUCLEOTIDE SEQUENCE [LARGE SCALE GENOMIC DNA]</scope>
    <source>
        <strain evidence="8 9">DSM 12816</strain>
    </source>
</reference>
<dbReference type="GO" id="GO:0051537">
    <property type="term" value="F:2 iron, 2 sulfur cluster binding"/>
    <property type="evidence" value="ECO:0007669"/>
    <property type="project" value="UniProtKB-KW"/>
</dbReference>
<dbReference type="InterPro" id="IPR017941">
    <property type="entry name" value="Rieske_2Fe-2S"/>
</dbReference>
<keyword evidence="9" id="KW-1185">Reference proteome</keyword>
<dbReference type="EMBL" id="FWXW01000001">
    <property type="protein sequence ID" value="SMC40463.1"/>
    <property type="molecule type" value="Genomic_DNA"/>
</dbReference>
<protein>
    <submittedName>
        <fullName evidence="8">3-phenylpropionate/trans-cinnamate dioxygenase ferredoxin subunit</fullName>
    </submittedName>
</protein>
<dbReference type="GO" id="GO:0016705">
    <property type="term" value="F:oxidoreductase activity, acting on paired donors, with incorporation or reduction of molecular oxygen"/>
    <property type="evidence" value="ECO:0007669"/>
    <property type="project" value="UniProtKB-ARBA"/>
</dbReference>
<organism evidence="8 9">
    <name type="scientific">Papillibacter cinnamivorans DSM 12816</name>
    <dbReference type="NCBI Taxonomy" id="1122930"/>
    <lineage>
        <taxon>Bacteria</taxon>
        <taxon>Bacillati</taxon>
        <taxon>Bacillota</taxon>
        <taxon>Clostridia</taxon>
        <taxon>Eubacteriales</taxon>
        <taxon>Oscillospiraceae</taxon>
        <taxon>Papillibacter</taxon>
    </lineage>
</organism>
<dbReference type="GO" id="GO:0004497">
    <property type="term" value="F:monooxygenase activity"/>
    <property type="evidence" value="ECO:0007669"/>
    <property type="project" value="UniProtKB-ARBA"/>
</dbReference>
<evidence type="ECO:0000256" key="6">
    <source>
        <dbReference type="ARBA" id="ARBA00038001"/>
    </source>
</evidence>
<accession>A0A1W1YWG8</accession>
<evidence type="ECO:0000313" key="8">
    <source>
        <dbReference type="EMBL" id="SMC40463.1"/>
    </source>
</evidence>
<keyword evidence="8" id="KW-0560">Oxidoreductase</keyword>
<comment type="similarity">
    <text evidence="6">Belongs to the bacterial ring-hydroxylating dioxygenase ferredoxin component family.</text>
</comment>
<keyword evidence="8" id="KW-0223">Dioxygenase</keyword>
<evidence type="ECO:0000259" key="7">
    <source>
        <dbReference type="PROSITE" id="PS51296"/>
    </source>
</evidence>
<dbReference type="Proteomes" id="UP000192790">
    <property type="component" value="Unassembled WGS sequence"/>
</dbReference>
<evidence type="ECO:0000313" key="9">
    <source>
        <dbReference type="Proteomes" id="UP000192790"/>
    </source>
</evidence>
<keyword evidence="3" id="KW-0408">Iron</keyword>
<keyword evidence="4" id="KW-0411">Iron-sulfur</keyword>
<evidence type="ECO:0000256" key="5">
    <source>
        <dbReference type="ARBA" id="ARBA00034078"/>
    </source>
</evidence>
<dbReference type="AlphaFoldDB" id="A0A1W1YWG8"/>
<keyword evidence="1" id="KW-0001">2Fe-2S</keyword>
<evidence type="ECO:0000256" key="2">
    <source>
        <dbReference type="ARBA" id="ARBA00022723"/>
    </source>
</evidence>
<keyword evidence="2" id="KW-0479">Metal-binding</keyword>
<dbReference type="SUPFAM" id="SSF50022">
    <property type="entry name" value="ISP domain"/>
    <property type="match status" value="1"/>
</dbReference>
<dbReference type="GO" id="GO:0051213">
    <property type="term" value="F:dioxygenase activity"/>
    <property type="evidence" value="ECO:0007669"/>
    <property type="project" value="UniProtKB-KW"/>
</dbReference>
<dbReference type="Gene3D" id="2.102.10.10">
    <property type="entry name" value="Rieske [2Fe-2S] iron-sulphur domain"/>
    <property type="match status" value="1"/>
</dbReference>
<evidence type="ECO:0000256" key="1">
    <source>
        <dbReference type="ARBA" id="ARBA00022714"/>
    </source>
</evidence>
<evidence type="ECO:0000256" key="3">
    <source>
        <dbReference type="ARBA" id="ARBA00023004"/>
    </source>
</evidence>
<dbReference type="GO" id="GO:0046872">
    <property type="term" value="F:metal ion binding"/>
    <property type="evidence" value="ECO:0007669"/>
    <property type="project" value="UniProtKB-KW"/>
</dbReference>
<proteinExistence type="inferred from homology"/>
<dbReference type="Pfam" id="PF00355">
    <property type="entry name" value="Rieske"/>
    <property type="match status" value="1"/>
</dbReference>
<dbReference type="RefSeq" id="WP_159447992.1">
    <property type="nucleotide sequence ID" value="NZ_FWXW01000001.1"/>
</dbReference>
<dbReference type="OrthoDB" id="9767869at2"/>
<dbReference type="PROSITE" id="PS51296">
    <property type="entry name" value="RIESKE"/>
    <property type="match status" value="1"/>
</dbReference>
<dbReference type="InterPro" id="IPR036922">
    <property type="entry name" value="Rieske_2Fe-2S_sf"/>
</dbReference>
<gene>
    <name evidence="8" type="ORF">SAMN02745168_0725</name>
</gene>
<dbReference type="PANTHER" id="PTHR21496">
    <property type="entry name" value="FERREDOXIN-RELATED"/>
    <property type="match status" value="1"/>
</dbReference>
<sequence>MQYYKVAQTGEVKDGEKKKIALNGKVMLLTNFQGTYYAIDNTCPHMGGSLYDGILEGYSIACPKHGSVFDIRTGKIIKNGKIAFFNLKVSDTRAYPVKIEGDDVLIGLE</sequence>
<name>A0A1W1YWG8_9FIRM</name>
<feature type="domain" description="Rieske" evidence="7">
    <location>
        <begin position="3"/>
        <end position="106"/>
    </location>
</feature>
<comment type="cofactor">
    <cofactor evidence="5">
        <name>[2Fe-2S] cluster</name>
        <dbReference type="ChEBI" id="CHEBI:190135"/>
    </cofactor>
</comment>
<evidence type="ECO:0000256" key="4">
    <source>
        <dbReference type="ARBA" id="ARBA00023014"/>
    </source>
</evidence>